<dbReference type="Proteomes" id="UP000002033">
    <property type="component" value="Chromosome"/>
</dbReference>
<feature type="transmembrane region" description="Helical" evidence="5">
    <location>
        <begin position="288"/>
        <end position="311"/>
    </location>
</feature>
<dbReference type="InterPro" id="IPR004837">
    <property type="entry name" value="NaCa_Exmemb"/>
</dbReference>
<dbReference type="RefSeq" id="WP_013214249.1">
    <property type="nucleotide sequence ID" value="NC_014313.1"/>
</dbReference>
<dbReference type="GO" id="GO:0015386">
    <property type="term" value="F:potassium:proton antiporter activity"/>
    <property type="evidence" value="ECO:0007669"/>
    <property type="project" value="TreeGrafter"/>
</dbReference>
<dbReference type="AlphaFoldDB" id="D8JQA9"/>
<comment type="subcellular location">
    <subcellularLocation>
        <location evidence="1">Membrane</location>
        <topology evidence="1">Multi-pass membrane protein</topology>
    </subcellularLocation>
</comment>
<evidence type="ECO:0000256" key="4">
    <source>
        <dbReference type="ARBA" id="ARBA00023136"/>
    </source>
</evidence>
<evidence type="ECO:0000256" key="2">
    <source>
        <dbReference type="ARBA" id="ARBA00022692"/>
    </source>
</evidence>
<feature type="transmembrane region" description="Helical" evidence="5">
    <location>
        <begin position="73"/>
        <end position="95"/>
    </location>
</feature>
<feature type="transmembrane region" description="Helical" evidence="5">
    <location>
        <begin position="143"/>
        <end position="162"/>
    </location>
</feature>
<dbReference type="STRING" id="582899.Hden_0205"/>
<feature type="transmembrane region" description="Helical" evidence="5">
    <location>
        <begin position="42"/>
        <end position="61"/>
    </location>
</feature>
<feature type="transmembrane region" description="Helical" evidence="5">
    <location>
        <begin position="12"/>
        <end position="30"/>
    </location>
</feature>
<evidence type="ECO:0000256" key="3">
    <source>
        <dbReference type="ARBA" id="ARBA00022989"/>
    </source>
</evidence>
<sequence>MVHSTRTPAWSWALPIVGVALFAFATWVGFGDDFASDPLGIAIAIILIPLLMGAVFSAVYHAEEVAHLTGEPIGTLVLTMAVTVIELALIVSLMLTGKAAPTLVRDTVFSVVMIITTGLVGACLLVGGIRYREQSFDVTSAKIYLAMLLVLTTLSIILPNYTSSAPGRLYSTSQLAFMSFAIIALYAVFVFTQTVRHRDYFAGDYDPPDPNAETGGKLIRSILFLCVALVAVVVLAKLFAIEVNAAVSAVGAPPAFSGVVIAFIVLLPESIAAIRAASRDNLQKSINLALGSSLATIGLTIPAIAAANIILQKPLILGLDPRDMALVVMTLGASILTFGTGRTNVLFGFLHLVLFGTFLFFAVVP</sequence>
<gene>
    <name evidence="7" type="ordered locus">Hden_0205</name>
</gene>
<dbReference type="HOGENOM" id="CLU_050648_0_0_5"/>
<feature type="transmembrane region" description="Helical" evidence="5">
    <location>
        <begin position="346"/>
        <end position="364"/>
    </location>
</feature>
<dbReference type="Pfam" id="PF01699">
    <property type="entry name" value="Na_Ca_ex"/>
    <property type="match status" value="2"/>
</dbReference>
<dbReference type="InterPro" id="IPR052946">
    <property type="entry name" value="Alkaline_pH_Ca-Antiporter"/>
</dbReference>
<evidence type="ECO:0000313" key="8">
    <source>
        <dbReference type="Proteomes" id="UP000002033"/>
    </source>
</evidence>
<feature type="domain" description="Sodium/calcium exchanger membrane region" evidence="6">
    <location>
        <begin position="221"/>
        <end position="363"/>
    </location>
</feature>
<feature type="transmembrane region" description="Helical" evidence="5">
    <location>
        <begin position="107"/>
        <end position="131"/>
    </location>
</feature>
<dbReference type="KEGG" id="hdn:Hden_0205"/>
<dbReference type="PANTHER" id="PTHR37958">
    <property type="entry name" value="SODIUM-POTASSIUM/PROTON ANTIPORTER CHAA"/>
    <property type="match status" value="1"/>
</dbReference>
<feature type="transmembrane region" description="Helical" evidence="5">
    <location>
        <begin position="222"/>
        <end position="240"/>
    </location>
</feature>
<feature type="domain" description="Sodium/calcium exchanger membrane region" evidence="6">
    <location>
        <begin position="41"/>
        <end position="194"/>
    </location>
</feature>
<organism evidence="7 8">
    <name type="scientific">Hyphomicrobium denitrificans (strain ATCC 51888 / DSM 1869 / NCIMB 11706 / TK 0415)</name>
    <dbReference type="NCBI Taxonomy" id="582899"/>
    <lineage>
        <taxon>Bacteria</taxon>
        <taxon>Pseudomonadati</taxon>
        <taxon>Pseudomonadota</taxon>
        <taxon>Alphaproteobacteria</taxon>
        <taxon>Hyphomicrobiales</taxon>
        <taxon>Hyphomicrobiaceae</taxon>
        <taxon>Hyphomicrobium</taxon>
    </lineage>
</organism>
<dbReference type="GO" id="GO:0005886">
    <property type="term" value="C:plasma membrane"/>
    <property type="evidence" value="ECO:0007669"/>
    <property type="project" value="TreeGrafter"/>
</dbReference>
<dbReference type="OrthoDB" id="9787814at2"/>
<dbReference type="GO" id="GO:0015385">
    <property type="term" value="F:sodium:proton antiporter activity"/>
    <property type="evidence" value="ECO:0007669"/>
    <property type="project" value="TreeGrafter"/>
</dbReference>
<reference evidence="8" key="1">
    <citation type="journal article" date="2011" name="J. Bacteriol.">
        <title>Genome sequences of eight morphologically diverse alphaproteobacteria.</title>
        <authorList>
            <consortium name="US DOE Joint Genome Institute"/>
            <person name="Brown P.J."/>
            <person name="Kysela D.T."/>
            <person name="Buechlein A."/>
            <person name="Hemmerich C."/>
            <person name="Brun Y.V."/>
        </authorList>
    </citation>
    <scope>NUCLEOTIDE SEQUENCE [LARGE SCALE GENOMIC DNA]</scope>
    <source>
        <strain evidence="8">ATCC 51888 / DSM 1869 / NCIB 11706 / TK 0415</strain>
    </source>
</reference>
<accession>D8JQA9</accession>
<feature type="transmembrane region" description="Helical" evidence="5">
    <location>
        <begin position="174"/>
        <end position="192"/>
    </location>
</feature>
<evidence type="ECO:0000313" key="7">
    <source>
        <dbReference type="EMBL" id="ADJ22030.1"/>
    </source>
</evidence>
<evidence type="ECO:0000259" key="6">
    <source>
        <dbReference type="Pfam" id="PF01699"/>
    </source>
</evidence>
<feature type="transmembrane region" description="Helical" evidence="5">
    <location>
        <begin position="246"/>
        <end position="267"/>
    </location>
</feature>
<proteinExistence type="predicted"/>
<keyword evidence="2 5" id="KW-0812">Transmembrane</keyword>
<name>D8JQA9_HYPDA</name>
<dbReference type="EMBL" id="CP002083">
    <property type="protein sequence ID" value="ADJ22030.1"/>
    <property type="molecule type" value="Genomic_DNA"/>
</dbReference>
<feature type="transmembrane region" description="Helical" evidence="5">
    <location>
        <begin position="323"/>
        <end position="339"/>
    </location>
</feature>
<keyword evidence="4 5" id="KW-0472">Membrane</keyword>
<protein>
    <submittedName>
        <fullName evidence="7">Sodium/calcium exchanger membrane region</fullName>
    </submittedName>
</protein>
<keyword evidence="3 5" id="KW-1133">Transmembrane helix</keyword>
<evidence type="ECO:0000256" key="5">
    <source>
        <dbReference type="SAM" id="Phobius"/>
    </source>
</evidence>
<keyword evidence="8" id="KW-1185">Reference proteome</keyword>
<dbReference type="PANTHER" id="PTHR37958:SF1">
    <property type="entry name" value="SODIUM-POTASSIUM_PROTON ANTIPORTER CHAA"/>
    <property type="match status" value="1"/>
</dbReference>
<dbReference type="eggNOG" id="COG0387">
    <property type="taxonomic scope" value="Bacteria"/>
</dbReference>
<evidence type="ECO:0000256" key="1">
    <source>
        <dbReference type="ARBA" id="ARBA00004141"/>
    </source>
</evidence>